<name>A0ABX6CZR8_9GAMM</name>
<accession>A0ABX6CZR8</accession>
<evidence type="ECO:0000313" key="2">
    <source>
        <dbReference type="Proteomes" id="UP000327478"/>
    </source>
</evidence>
<protein>
    <recommendedName>
        <fullName evidence="3">Coil containing protein</fullName>
    </recommendedName>
</protein>
<dbReference type="EMBL" id="CP045650">
    <property type="protein sequence ID" value="QGA11031.1"/>
    <property type="molecule type" value="Genomic_DNA"/>
</dbReference>
<dbReference type="RefSeq" id="WP_153371425.1">
    <property type="nucleotide sequence ID" value="NZ_CP045650.1"/>
</dbReference>
<evidence type="ECO:0000313" key="1">
    <source>
        <dbReference type="EMBL" id="QGA11031.1"/>
    </source>
</evidence>
<proteinExistence type="predicted"/>
<sequence length="117" mass="13474">MSAITWSLNDERSDIFDGWGVVRGRLFELGDCDMSIEKVYEVIKGYQCSELLMVLNPALAVWNHQQKEIDSLKAQLNNMERCYIEKKKQLNDVRAYIESTCPDGLVSEIDRIVEVKS</sequence>
<reference evidence="1 2" key="1">
    <citation type="submission" date="2019-10" db="EMBL/GenBank/DDBJ databases">
        <authorList>
            <person name="Dong K."/>
        </authorList>
    </citation>
    <scope>NUCLEOTIDE SEQUENCE [LARGE SCALE GENOMIC DNA]</scope>
    <source>
        <strain evidence="2">dk386</strain>
    </source>
</reference>
<dbReference type="Proteomes" id="UP000327478">
    <property type="component" value="Chromosome"/>
</dbReference>
<evidence type="ECO:0008006" key="3">
    <source>
        <dbReference type="Google" id="ProtNLM"/>
    </source>
</evidence>
<keyword evidence="2" id="KW-1185">Reference proteome</keyword>
<organism evidence="1 2">
    <name type="scientific">Acinetobacter wanghuae</name>
    <dbReference type="NCBI Taxonomy" id="2662362"/>
    <lineage>
        <taxon>Bacteria</taxon>
        <taxon>Pseudomonadati</taxon>
        <taxon>Pseudomonadota</taxon>
        <taxon>Gammaproteobacteria</taxon>
        <taxon>Moraxellales</taxon>
        <taxon>Moraxellaceae</taxon>
        <taxon>Acinetobacter</taxon>
    </lineage>
</organism>
<gene>
    <name evidence="1" type="ORF">GFH30_06340</name>
</gene>